<protein>
    <submittedName>
        <fullName evidence="1">Uncharacterized protein</fullName>
    </submittedName>
</protein>
<name>A0A024WTN4_PLAFA</name>
<proteinExistence type="predicted"/>
<sequence length="103" mass="12278">MGSVFILPNEIYLSISNKYPEYEDYIILLKIIISDIQKYKMCNNYKITTWCNVHYLNNNTNYKSYNKIDLIDENANNIGDDMIKKYIQREGINNETNKIFFNS</sequence>
<reference evidence="1 2" key="2">
    <citation type="submission" date="2013-02" db="EMBL/GenBank/DDBJ databases">
        <title>The Genome Sequence of Plasmodium falciparum MaliPS096_E11.</title>
        <authorList>
            <consortium name="The Broad Institute Genome Sequencing Platform"/>
            <consortium name="The Broad Institute Genome Sequencing Center for Infectious Disease"/>
            <person name="Neafsey D."/>
            <person name="Cheeseman I."/>
            <person name="Volkman S."/>
            <person name="Adams J."/>
            <person name="Walker B."/>
            <person name="Young S.K."/>
            <person name="Zeng Q."/>
            <person name="Gargeya S."/>
            <person name="Fitzgerald M."/>
            <person name="Haas B."/>
            <person name="Abouelleil A."/>
            <person name="Alvarado L."/>
            <person name="Arachchi H.M."/>
            <person name="Berlin A.M."/>
            <person name="Chapman S.B."/>
            <person name="Dewar J."/>
            <person name="Goldberg J."/>
            <person name="Griggs A."/>
            <person name="Gujja S."/>
            <person name="Hansen M."/>
            <person name="Howarth C."/>
            <person name="Imamovic A."/>
            <person name="Larimer J."/>
            <person name="McCowan C."/>
            <person name="Murphy C."/>
            <person name="Neiman D."/>
            <person name="Pearson M."/>
            <person name="Priest M."/>
            <person name="Roberts A."/>
            <person name="Saif S."/>
            <person name="Shea T."/>
            <person name="Sisk P."/>
            <person name="Sykes S."/>
            <person name="Wortman J."/>
            <person name="Nusbaum C."/>
            <person name="Birren B."/>
        </authorList>
    </citation>
    <scope>NUCLEOTIDE SEQUENCE [LARGE SCALE GENOMIC DNA]</scope>
    <source>
        <strain evidence="1 2">MaliPS096_E11</strain>
    </source>
</reference>
<organism evidence="1 2">
    <name type="scientific">Plasmodium falciparum MaliPS096_E11</name>
    <dbReference type="NCBI Taxonomy" id="1036727"/>
    <lineage>
        <taxon>Eukaryota</taxon>
        <taxon>Sar</taxon>
        <taxon>Alveolata</taxon>
        <taxon>Apicomplexa</taxon>
        <taxon>Aconoidasida</taxon>
        <taxon>Haemosporida</taxon>
        <taxon>Plasmodiidae</taxon>
        <taxon>Plasmodium</taxon>
        <taxon>Plasmodium (Laverania)</taxon>
    </lineage>
</organism>
<reference evidence="1 2" key="1">
    <citation type="submission" date="2013-02" db="EMBL/GenBank/DDBJ databases">
        <title>The Genome Annotation of Plasmodium falciparum MaliPS096_E11.</title>
        <authorList>
            <consortium name="The Broad Institute Genome Sequencing Platform"/>
            <consortium name="The Broad Institute Genome Sequencing Center for Infectious Disease"/>
            <person name="Neafsey D."/>
            <person name="Hoffman S."/>
            <person name="Volkman S."/>
            <person name="Rosenthal P."/>
            <person name="Walker B."/>
            <person name="Young S.K."/>
            <person name="Zeng Q."/>
            <person name="Gargeya S."/>
            <person name="Fitzgerald M."/>
            <person name="Haas B."/>
            <person name="Abouelleil A."/>
            <person name="Allen A.W."/>
            <person name="Alvarado L."/>
            <person name="Arachchi H.M."/>
            <person name="Berlin A.M."/>
            <person name="Chapman S.B."/>
            <person name="Gainer-Dewar J."/>
            <person name="Goldberg J."/>
            <person name="Griggs A."/>
            <person name="Gujja S."/>
            <person name="Hansen M."/>
            <person name="Howarth C."/>
            <person name="Imamovic A."/>
            <person name="Ireland A."/>
            <person name="Larimer J."/>
            <person name="McCowan C."/>
            <person name="Murphy C."/>
            <person name="Pearson M."/>
            <person name="Poon T.W."/>
            <person name="Priest M."/>
            <person name="Roberts A."/>
            <person name="Saif S."/>
            <person name="Shea T."/>
            <person name="Sisk P."/>
            <person name="Sykes S."/>
            <person name="Wortman J."/>
            <person name="Nusbaum C."/>
            <person name="Birren B."/>
        </authorList>
    </citation>
    <scope>NUCLEOTIDE SEQUENCE [LARGE SCALE GENOMIC DNA]</scope>
    <source>
        <strain evidence="1 2">MaliPS096_E11</strain>
    </source>
</reference>
<dbReference type="AlphaFoldDB" id="A0A024WTN4"/>
<dbReference type="EMBL" id="KI925529">
    <property type="protein sequence ID" value="ETW50080.1"/>
    <property type="molecule type" value="Genomic_DNA"/>
</dbReference>
<gene>
    <name evidence="1" type="ORF">PFMALIP_01944</name>
</gene>
<dbReference type="Proteomes" id="UP000030699">
    <property type="component" value="Unassembled WGS sequence"/>
</dbReference>
<evidence type="ECO:0000313" key="1">
    <source>
        <dbReference type="EMBL" id="ETW50080.1"/>
    </source>
</evidence>
<accession>A0A024WTN4</accession>
<evidence type="ECO:0000313" key="2">
    <source>
        <dbReference type="Proteomes" id="UP000030699"/>
    </source>
</evidence>